<name>A0A0S7XNJ1_9BACT</name>
<evidence type="ECO:0000256" key="3">
    <source>
        <dbReference type="HAMAP-Rule" id="MF_00528"/>
    </source>
</evidence>
<dbReference type="GO" id="GO:0036218">
    <property type="term" value="F:dTTP diphosphatase activity"/>
    <property type="evidence" value="ECO:0007669"/>
    <property type="project" value="RHEA"/>
</dbReference>
<comment type="caution">
    <text evidence="4">The sequence shown here is derived from an EMBL/GenBank/DDBJ whole genome shotgun (WGS) entry which is preliminary data.</text>
</comment>
<feature type="site" description="Important for substrate specificity" evidence="3">
    <location>
        <position position="73"/>
    </location>
</feature>
<dbReference type="Proteomes" id="UP000052020">
    <property type="component" value="Unassembled WGS sequence"/>
</dbReference>
<dbReference type="PANTHER" id="PTHR43213:SF5">
    <property type="entry name" value="BIFUNCTIONAL DTTP_UTP PYROPHOSPHATASE_METHYLTRANSFERASE PROTEIN-RELATED"/>
    <property type="match status" value="1"/>
</dbReference>
<evidence type="ECO:0000313" key="5">
    <source>
        <dbReference type="Proteomes" id="UP000052020"/>
    </source>
</evidence>
<comment type="catalytic activity">
    <reaction evidence="3">
        <text>dTTP + H2O = dTMP + diphosphate + H(+)</text>
        <dbReference type="Rhea" id="RHEA:28534"/>
        <dbReference type="ChEBI" id="CHEBI:15377"/>
        <dbReference type="ChEBI" id="CHEBI:15378"/>
        <dbReference type="ChEBI" id="CHEBI:33019"/>
        <dbReference type="ChEBI" id="CHEBI:37568"/>
        <dbReference type="ChEBI" id="CHEBI:63528"/>
        <dbReference type="EC" id="3.6.1.9"/>
    </reaction>
</comment>
<dbReference type="PATRIC" id="fig|1704032.3.peg.289"/>
<dbReference type="GO" id="GO:0005737">
    <property type="term" value="C:cytoplasm"/>
    <property type="evidence" value="ECO:0007669"/>
    <property type="project" value="UniProtKB-SubCell"/>
</dbReference>
<feature type="site" description="Important for substrate specificity" evidence="3">
    <location>
        <position position="13"/>
    </location>
</feature>
<dbReference type="CDD" id="cd00555">
    <property type="entry name" value="Maf"/>
    <property type="match status" value="1"/>
</dbReference>
<dbReference type="Gene3D" id="3.90.950.10">
    <property type="match status" value="1"/>
</dbReference>
<organism evidence="4 5">
    <name type="scientific">candidate division KD3-62 bacterium DG_56</name>
    <dbReference type="NCBI Taxonomy" id="1704032"/>
    <lineage>
        <taxon>Bacteria</taxon>
        <taxon>candidate division KD3-62</taxon>
    </lineage>
</organism>
<keyword evidence="2 3" id="KW-0378">Hydrolase</keyword>
<dbReference type="GO" id="GO:0036221">
    <property type="term" value="F:UTP diphosphatase activity"/>
    <property type="evidence" value="ECO:0007669"/>
    <property type="project" value="RHEA"/>
</dbReference>
<dbReference type="PIRSF" id="PIRSF006305">
    <property type="entry name" value="Maf"/>
    <property type="match status" value="1"/>
</dbReference>
<dbReference type="InterPro" id="IPR029001">
    <property type="entry name" value="ITPase-like_fam"/>
</dbReference>
<comment type="function">
    <text evidence="3">Nucleoside triphosphate pyrophosphatase that hydrolyzes dTTP and UTP. May have a dual role in cell division arrest and in preventing the incorporation of modified nucleotides into cellular nucleic acids.</text>
</comment>
<dbReference type="NCBIfam" id="TIGR00172">
    <property type="entry name" value="maf"/>
    <property type="match status" value="1"/>
</dbReference>
<comment type="caution">
    <text evidence="3">Lacks conserved residue(s) required for the propagation of feature annotation.</text>
</comment>
<gene>
    <name evidence="4" type="ORF">AMK68_02485</name>
</gene>
<dbReference type="AlphaFoldDB" id="A0A0S7XNJ1"/>
<sequence length="192" mass="19975">MSEPIVLASASPRREALLALIGVPCVIRPAHHCVDPPVCDSDDPGARAEAAALAKAEPVAAEHPGALVLGADTVVVIGDHVLGKPASPGEAVEMLRALSGRSHRVYTGLALVRDELRSVAHEVTEVTMRTLGDDEIAAYVATGEPRDKAGGYAIQGKGAVLVSGICGDYYNVVGLPLARLAEMLKEFGLRVL</sequence>
<keyword evidence="3" id="KW-0546">Nucleotide metabolism</keyword>
<protein>
    <recommendedName>
        <fullName evidence="3">dTTP/UTP pyrophosphatase</fullName>
        <shortName evidence="3">dTTPase/UTPase</shortName>
        <ecNumber evidence="3">3.6.1.9</ecNumber>
    </recommendedName>
    <alternativeName>
        <fullName evidence="3">Nucleoside triphosphate pyrophosphatase</fullName>
    </alternativeName>
    <alternativeName>
        <fullName evidence="3">Nucleotide pyrophosphatase</fullName>
        <shortName evidence="3">Nucleotide PPase</shortName>
    </alternativeName>
</protein>
<keyword evidence="3" id="KW-0963">Cytoplasm</keyword>
<dbReference type="Pfam" id="PF02545">
    <property type="entry name" value="Maf"/>
    <property type="match status" value="1"/>
</dbReference>
<comment type="similarity">
    <text evidence="3">Belongs to the Maf family. YhdE subfamily.</text>
</comment>
<evidence type="ECO:0000256" key="2">
    <source>
        <dbReference type="ARBA" id="ARBA00022801"/>
    </source>
</evidence>
<dbReference type="EMBL" id="LIZY01000045">
    <property type="protein sequence ID" value="KPJ64061.1"/>
    <property type="molecule type" value="Genomic_DNA"/>
</dbReference>
<dbReference type="HAMAP" id="MF_00528">
    <property type="entry name" value="Maf"/>
    <property type="match status" value="1"/>
</dbReference>
<accession>A0A0S7XNJ1</accession>
<proteinExistence type="inferred from homology"/>
<feature type="active site" description="Proton acceptor" evidence="3">
    <location>
        <position position="72"/>
    </location>
</feature>
<comment type="subcellular location">
    <subcellularLocation>
        <location evidence="3">Cytoplasm</location>
    </subcellularLocation>
</comment>
<dbReference type="PANTHER" id="PTHR43213">
    <property type="entry name" value="BIFUNCTIONAL DTTP/UTP PYROPHOSPHATASE/METHYLTRANSFERASE PROTEIN-RELATED"/>
    <property type="match status" value="1"/>
</dbReference>
<comment type="catalytic activity">
    <reaction evidence="3">
        <text>UTP + H2O = UMP + diphosphate + H(+)</text>
        <dbReference type="Rhea" id="RHEA:29395"/>
        <dbReference type="ChEBI" id="CHEBI:15377"/>
        <dbReference type="ChEBI" id="CHEBI:15378"/>
        <dbReference type="ChEBI" id="CHEBI:33019"/>
        <dbReference type="ChEBI" id="CHEBI:46398"/>
        <dbReference type="ChEBI" id="CHEBI:57865"/>
        <dbReference type="EC" id="3.6.1.9"/>
    </reaction>
</comment>
<reference evidence="4 5" key="1">
    <citation type="journal article" date="2015" name="Microbiome">
        <title>Genomic resolution of linkages in carbon, nitrogen, and sulfur cycling among widespread estuary sediment bacteria.</title>
        <authorList>
            <person name="Baker B.J."/>
            <person name="Lazar C.S."/>
            <person name="Teske A.P."/>
            <person name="Dick G.J."/>
        </authorList>
    </citation>
    <scope>NUCLEOTIDE SEQUENCE [LARGE SCALE GENOMIC DNA]</scope>
    <source>
        <strain evidence="4">DG_56</strain>
    </source>
</reference>
<evidence type="ECO:0000313" key="4">
    <source>
        <dbReference type="EMBL" id="KPJ64061.1"/>
    </source>
</evidence>
<dbReference type="SUPFAM" id="SSF52972">
    <property type="entry name" value="ITPase-like"/>
    <property type="match status" value="1"/>
</dbReference>
<evidence type="ECO:0000256" key="1">
    <source>
        <dbReference type="ARBA" id="ARBA00001968"/>
    </source>
</evidence>
<dbReference type="InterPro" id="IPR003697">
    <property type="entry name" value="Maf-like"/>
</dbReference>
<feature type="site" description="Important for substrate specificity" evidence="3">
    <location>
        <position position="155"/>
    </location>
</feature>
<comment type="cofactor">
    <cofactor evidence="1 3">
        <name>a divalent metal cation</name>
        <dbReference type="ChEBI" id="CHEBI:60240"/>
    </cofactor>
</comment>
<dbReference type="GO" id="GO:0009117">
    <property type="term" value="P:nucleotide metabolic process"/>
    <property type="evidence" value="ECO:0007669"/>
    <property type="project" value="UniProtKB-KW"/>
</dbReference>
<dbReference type="EC" id="3.6.1.9" evidence="3"/>